<evidence type="ECO:0000259" key="3">
    <source>
        <dbReference type="SMART" id="SM00454"/>
    </source>
</evidence>
<evidence type="ECO:0000313" key="6">
    <source>
        <dbReference type="EMBL" id="GFT53116.1"/>
    </source>
</evidence>
<feature type="non-terminal residue" evidence="7">
    <location>
        <position position="1"/>
    </location>
</feature>
<dbReference type="EMBL" id="BMAW01105554">
    <property type="protein sequence ID" value="GFT19743.1"/>
    <property type="molecule type" value="Genomic_DNA"/>
</dbReference>
<feature type="compositionally biased region" description="Low complexity" evidence="2">
    <location>
        <begin position="56"/>
        <end position="71"/>
    </location>
</feature>
<name>A0A8X6QTB6_NEPPI</name>
<evidence type="ECO:0000256" key="1">
    <source>
        <dbReference type="ARBA" id="ARBA00022737"/>
    </source>
</evidence>
<reference evidence="7" key="1">
    <citation type="submission" date="2020-08" db="EMBL/GenBank/DDBJ databases">
        <title>Multicomponent nature underlies the extraordinary mechanical properties of spider dragline silk.</title>
        <authorList>
            <person name="Kono N."/>
            <person name="Nakamura H."/>
            <person name="Mori M."/>
            <person name="Yoshida Y."/>
            <person name="Ohtoshi R."/>
            <person name="Malay A.D."/>
            <person name="Moran D.A.P."/>
            <person name="Tomita M."/>
            <person name="Numata K."/>
            <person name="Arakawa K."/>
        </authorList>
    </citation>
    <scope>NUCLEOTIDE SEQUENCE</scope>
</reference>
<dbReference type="Gene3D" id="1.10.150.50">
    <property type="entry name" value="Transcription Factor, Ets-1"/>
    <property type="match status" value="1"/>
</dbReference>
<proteinExistence type="predicted"/>
<evidence type="ECO:0000313" key="4">
    <source>
        <dbReference type="EMBL" id="GFT02491.1"/>
    </source>
</evidence>
<dbReference type="InterPro" id="IPR013761">
    <property type="entry name" value="SAM/pointed_sf"/>
</dbReference>
<comment type="caution">
    <text evidence="7">The sequence shown here is derived from an EMBL/GenBank/DDBJ whole genome shotgun (WGS) entry which is preliminary data.</text>
</comment>
<protein>
    <submittedName>
        <fullName evidence="7">Protein bicaudal C 1</fullName>
    </submittedName>
</protein>
<dbReference type="EMBL" id="BMAW01036096">
    <property type="protein sequence ID" value="GFU42622.1"/>
    <property type="molecule type" value="Genomic_DNA"/>
</dbReference>
<dbReference type="GO" id="GO:0005737">
    <property type="term" value="C:cytoplasm"/>
    <property type="evidence" value="ECO:0007669"/>
    <property type="project" value="TreeGrafter"/>
</dbReference>
<evidence type="ECO:0000313" key="8">
    <source>
        <dbReference type="Proteomes" id="UP000887013"/>
    </source>
</evidence>
<dbReference type="EMBL" id="BMAW01066046">
    <property type="protein sequence ID" value="GFT53116.1"/>
    <property type="molecule type" value="Genomic_DNA"/>
</dbReference>
<gene>
    <name evidence="7" type="primary">BICC1_1</name>
    <name evidence="7" type="ORF">NPIL_129841</name>
    <name evidence="6" type="ORF">NPIL_301061</name>
    <name evidence="5" type="ORF">NPIL_439511</name>
    <name evidence="4" type="ORF">NPIL_646381</name>
</gene>
<dbReference type="EMBL" id="BMAW01102058">
    <property type="protein sequence ID" value="GFT02491.1"/>
    <property type="molecule type" value="Genomic_DNA"/>
</dbReference>
<dbReference type="Proteomes" id="UP000887013">
    <property type="component" value="Unassembled WGS sequence"/>
</dbReference>
<dbReference type="SMART" id="SM00454">
    <property type="entry name" value="SAM"/>
    <property type="match status" value="1"/>
</dbReference>
<dbReference type="PANTHER" id="PTHR10627">
    <property type="entry name" value="SCP160"/>
    <property type="match status" value="1"/>
</dbReference>
<dbReference type="AlphaFoldDB" id="A0A8X6QTB6"/>
<feature type="region of interest" description="Disordered" evidence="2">
    <location>
        <begin position="158"/>
        <end position="190"/>
    </location>
</feature>
<dbReference type="InterPro" id="IPR001660">
    <property type="entry name" value="SAM"/>
</dbReference>
<dbReference type="SUPFAM" id="SSF47769">
    <property type="entry name" value="SAM/Pointed domain"/>
    <property type="match status" value="1"/>
</dbReference>
<dbReference type="PANTHER" id="PTHR10627:SF69">
    <property type="entry name" value="PROTEIN BICAUDAL C"/>
    <property type="match status" value="1"/>
</dbReference>
<organism evidence="7 8">
    <name type="scientific">Nephila pilipes</name>
    <name type="common">Giant wood spider</name>
    <name type="synonym">Nephila maculata</name>
    <dbReference type="NCBI Taxonomy" id="299642"/>
    <lineage>
        <taxon>Eukaryota</taxon>
        <taxon>Metazoa</taxon>
        <taxon>Ecdysozoa</taxon>
        <taxon>Arthropoda</taxon>
        <taxon>Chelicerata</taxon>
        <taxon>Arachnida</taxon>
        <taxon>Araneae</taxon>
        <taxon>Araneomorphae</taxon>
        <taxon>Entelegynae</taxon>
        <taxon>Araneoidea</taxon>
        <taxon>Nephilidae</taxon>
        <taxon>Nephila</taxon>
    </lineage>
</organism>
<feature type="domain" description="SAM" evidence="3">
    <location>
        <begin position="212"/>
        <end position="277"/>
    </location>
</feature>
<evidence type="ECO:0000313" key="7">
    <source>
        <dbReference type="EMBL" id="GFU42622.1"/>
    </source>
</evidence>
<sequence length="314" mass="35160">VASWINRPDRSYAFSSGVNVSNFLQKDRQLPIDEGDSGIFLPSHNRLFTRGFGSKSDLSSQPESSASSTSSNETPEFKSSRFGRRFLVKEQSVPNADVHQLLTDYGNRKLTASKAMQQTVNGIRTPNTLWSGFGFSKSMPDFSDRRRSAANSGSISEFLEAGNGNASDAETASTTTWNDSDVEEKTDSPLEQVTSPFALSNFWENVTRMPPINYGSINNLEQLLRLIDLEKYNDVFVHHEIDLSIFLTLNEIELQQLNISYGARRKMLAAIAAVREQRLGDWSKQFRAAPGAERRTCYRRYADSSAPDGNNDRM</sequence>
<dbReference type="OrthoDB" id="271862at2759"/>
<feature type="compositionally biased region" description="Polar residues" evidence="2">
    <location>
        <begin position="164"/>
        <end position="179"/>
    </location>
</feature>
<keyword evidence="8" id="KW-1185">Reference proteome</keyword>
<evidence type="ECO:0000313" key="5">
    <source>
        <dbReference type="EMBL" id="GFT19743.1"/>
    </source>
</evidence>
<dbReference type="Pfam" id="PF00536">
    <property type="entry name" value="SAM_1"/>
    <property type="match status" value="1"/>
</dbReference>
<accession>A0A8X6QTB6</accession>
<keyword evidence="1" id="KW-0677">Repeat</keyword>
<evidence type="ECO:0000256" key="2">
    <source>
        <dbReference type="SAM" id="MobiDB-lite"/>
    </source>
</evidence>
<feature type="region of interest" description="Disordered" evidence="2">
    <location>
        <begin position="52"/>
        <end position="77"/>
    </location>
</feature>